<dbReference type="NCBIfam" id="TIGR01458">
    <property type="entry name" value="HAD-SF-IIA-hyp3"/>
    <property type="match status" value="1"/>
</dbReference>
<dbReference type="Gene3D" id="3.40.50.1000">
    <property type="entry name" value="HAD superfamily/HAD-like"/>
    <property type="match status" value="2"/>
</dbReference>
<dbReference type="PANTHER" id="PTHR19288:SF46">
    <property type="entry name" value="HALOACID DEHALOGENASE-LIKE HYDROLASE DOMAIN-CONTAINING PROTEIN 2"/>
    <property type="match status" value="1"/>
</dbReference>
<dbReference type="Pfam" id="PF13344">
    <property type="entry name" value="Hydrolase_6"/>
    <property type="match status" value="1"/>
</dbReference>
<dbReference type="FunFam" id="3.40.50.1000:FF:000060">
    <property type="entry name" value="Haloacid dehalogenase-like hydrolase domain-containing protein 2"/>
    <property type="match status" value="1"/>
</dbReference>
<protein>
    <recommendedName>
        <fullName evidence="9">Haloacid dehalogenase-like hydrolase domain-containing protein 2</fullName>
    </recommendedName>
</protein>
<name>A0A9Q1C153_HOLLE</name>
<keyword evidence="6" id="KW-0460">Magnesium</keyword>
<dbReference type="Pfam" id="PF00083">
    <property type="entry name" value="Sugar_tr"/>
    <property type="match status" value="1"/>
</dbReference>
<dbReference type="AlphaFoldDB" id="A0A9Q1C153"/>
<dbReference type="Pfam" id="PF13242">
    <property type="entry name" value="Hydrolase_like"/>
    <property type="match status" value="1"/>
</dbReference>
<keyword evidence="4 10" id="KW-0812">Transmembrane</keyword>
<evidence type="ECO:0000313" key="12">
    <source>
        <dbReference type="Proteomes" id="UP001152320"/>
    </source>
</evidence>
<gene>
    <name evidence="11" type="ORF">HOLleu_20004</name>
</gene>
<evidence type="ECO:0000256" key="8">
    <source>
        <dbReference type="ARBA" id="ARBA00023136"/>
    </source>
</evidence>
<dbReference type="EMBL" id="JAIZAY010000009">
    <property type="protein sequence ID" value="KAJ8036126.1"/>
    <property type="molecule type" value="Genomic_DNA"/>
</dbReference>
<keyword evidence="11" id="KW-0378">Hydrolase</keyword>
<reference evidence="11" key="1">
    <citation type="submission" date="2021-10" db="EMBL/GenBank/DDBJ databases">
        <title>Tropical sea cucumber genome reveals ecological adaptation and Cuvierian tubules defense mechanism.</title>
        <authorList>
            <person name="Chen T."/>
        </authorList>
    </citation>
    <scope>NUCLEOTIDE SEQUENCE</scope>
    <source>
        <strain evidence="11">Nanhai2018</strain>
        <tissue evidence="11">Muscle</tissue>
    </source>
</reference>
<dbReference type="Proteomes" id="UP001152320">
    <property type="component" value="Chromosome 9"/>
</dbReference>
<dbReference type="InterPro" id="IPR006357">
    <property type="entry name" value="HAD-SF_hydro_IIA"/>
</dbReference>
<comment type="cofactor">
    <cofactor evidence="1">
        <name>Mg(2+)</name>
        <dbReference type="ChEBI" id="CHEBI:18420"/>
    </cofactor>
</comment>
<feature type="transmembrane region" description="Helical" evidence="10">
    <location>
        <begin position="166"/>
        <end position="183"/>
    </location>
</feature>
<dbReference type="OrthoDB" id="426235at2759"/>
<evidence type="ECO:0000256" key="2">
    <source>
        <dbReference type="ARBA" id="ARBA00004370"/>
    </source>
</evidence>
<dbReference type="GO" id="GO:0022857">
    <property type="term" value="F:transmembrane transporter activity"/>
    <property type="evidence" value="ECO:0007669"/>
    <property type="project" value="InterPro"/>
</dbReference>
<dbReference type="GO" id="GO:0016020">
    <property type="term" value="C:membrane"/>
    <property type="evidence" value="ECO:0007669"/>
    <property type="project" value="UniProtKB-SubCell"/>
</dbReference>
<keyword evidence="7 10" id="KW-1133">Transmembrane helix</keyword>
<evidence type="ECO:0000256" key="1">
    <source>
        <dbReference type="ARBA" id="ARBA00001946"/>
    </source>
</evidence>
<proteinExistence type="inferred from homology"/>
<evidence type="ECO:0000256" key="7">
    <source>
        <dbReference type="ARBA" id="ARBA00022989"/>
    </source>
</evidence>
<dbReference type="InterPro" id="IPR006355">
    <property type="entry name" value="LHPP/HDHD2"/>
</dbReference>
<dbReference type="Gene3D" id="1.20.1250.20">
    <property type="entry name" value="MFS general substrate transporter like domains"/>
    <property type="match status" value="2"/>
</dbReference>
<feature type="transmembrane region" description="Helical" evidence="10">
    <location>
        <begin position="21"/>
        <end position="40"/>
    </location>
</feature>
<keyword evidence="12" id="KW-1185">Reference proteome</keyword>
<accession>A0A9Q1C153</accession>
<evidence type="ECO:0000256" key="3">
    <source>
        <dbReference type="ARBA" id="ARBA00007958"/>
    </source>
</evidence>
<comment type="caution">
    <text evidence="11">The sequence shown here is derived from an EMBL/GenBank/DDBJ whole genome shotgun (WGS) entry which is preliminary data.</text>
</comment>
<dbReference type="SUPFAM" id="SSF103473">
    <property type="entry name" value="MFS general substrate transporter"/>
    <property type="match status" value="1"/>
</dbReference>
<dbReference type="SUPFAM" id="SSF56784">
    <property type="entry name" value="HAD-like"/>
    <property type="match status" value="1"/>
</dbReference>
<feature type="transmembrane region" description="Helical" evidence="10">
    <location>
        <begin position="290"/>
        <end position="312"/>
    </location>
</feature>
<feature type="transmembrane region" description="Helical" evidence="10">
    <location>
        <begin position="324"/>
        <end position="345"/>
    </location>
</feature>
<dbReference type="InterPro" id="IPR036412">
    <property type="entry name" value="HAD-like_sf"/>
</dbReference>
<dbReference type="PANTHER" id="PTHR19288">
    <property type="entry name" value="4-NITROPHENYLPHOSPHATASE-RELATED"/>
    <property type="match status" value="1"/>
</dbReference>
<dbReference type="GO" id="GO:0005737">
    <property type="term" value="C:cytoplasm"/>
    <property type="evidence" value="ECO:0007669"/>
    <property type="project" value="TreeGrafter"/>
</dbReference>
<dbReference type="InterPro" id="IPR036259">
    <property type="entry name" value="MFS_trans_sf"/>
</dbReference>
<feature type="transmembrane region" description="Helical" evidence="10">
    <location>
        <begin position="134"/>
        <end position="154"/>
    </location>
</feature>
<comment type="similarity">
    <text evidence="3">Belongs to the HAD-like hydrolase superfamily.</text>
</comment>
<dbReference type="GO" id="GO:0046872">
    <property type="term" value="F:metal ion binding"/>
    <property type="evidence" value="ECO:0007669"/>
    <property type="project" value="UniProtKB-KW"/>
</dbReference>
<evidence type="ECO:0000256" key="9">
    <source>
        <dbReference type="ARBA" id="ARBA00039666"/>
    </source>
</evidence>
<evidence type="ECO:0000256" key="4">
    <source>
        <dbReference type="ARBA" id="ARBA00022692"/>
    </source>
</evidence>
<evidence type="ECO:0000313" key="11">
    <source>
        <dbReference type="EMBL" id="KAJ8036126.1"/>
    </source>
</evidence>
<organism evidence="11 12">
    <name type="scientific">Holothuria leucospilota</name>
    <name type="common">Black long sea cucumber</name>
    <name type="synonym">Mertensiothuria leucospilota</name>
    <dbReference type="NCBI Taxonomy" id="206669"/>
    <lineage>
        <taxon>Eukaryota</taxon>
        <taxon>Metazoa</taxon>
        <taxon>Echinodermata</taxon>
        <taxon>Eleutherozoa</taxon>
        <taxon>Echinozoa</taxon>
        <taxon>Holothuroidea</taxon>
        <taxon>Aspidochirotacea</taxon>
        <taxon>Aspidochirotida</taxon>
        <taxon>Holothuriidae</taxon>
        <taxon>Holothuria</taxon>
    </lineage>
</organism>
<dbReference type="InterPro" id="IPR023214">
    <property type="entry name" value="HAD_sf"/>
</dbReference>
<evidence type="ECO:0000256" key="10">
    <source>
        <dbReference type="SAM" id="Phobius"/>
    </source>
</evidence>
<dbReference type="GO" id="GO:0016791">
    <property type="term" value="F:phosphatase activity"/>
    <property type="evidence" value="ECO:0007669"/>
    <property type="project" value="InterPro"/>
</dbReference>
<sequence>MDFDSVLKEVGDFGKFQKRRLVLLGFPLLVGTLNVFLQVFTAGKSNHWCQSWKNEDCKALNLTRELCDNFKREISIPVTISEDDKTSFEQCEKYSVTASDFEAAVEIAGRNISLETISCDDGWVYDRSTFPSTIIMDVRMMHVLQFLCMPYYASNVRGFGRRKAQLFSFICGGVFGIATTFSLNFWMYVVLRFITAVLLSGSNCFVLSNEMVGPSRRVLAGNVIFFIPESPRWLVNQSRTKDAEKDLRNMARENDKPVGRDFTVKNCTRDETHHSINLKGTFLDLIRSPVVMLMMINMTFNWTVQAFVYYGLSLSTSELGIDPYISFVISGAIAIPAYFSCVFVAEWFGRKGATFVTLFLGHFLLRYTYSPLRASSLKIKFVTNTTKESKQSLHDRLTRIGFKIDQDEIFTSLTAARNYVEKKNARPFLILSEDAKRDFEGISTHDPTAVVVGLSPESFNYETLNKAFRLILEGASFIAIHKAKYYKRPDGLALGPGPFVQGLEYATGVKAAVVGKPEEAFFHEALQSLDCKPEDALMIGDDVAGDVEGAQLAGMRGILVKTDFHEVYIACILVRLWTLLLEEEWDVEPLDKQCAD</sequence>
<evidence type="ECO:0000256" key="6">
    <source>
        <dbReference type="ARBA" id="ARBA00022842"/>
    </source>
</evidence>
<keyword evidence="8 10" id="KW-0472">Membrane</keyword>
<evidence type="ECO:0000256" key="5">
    <source>
        <dbReference type="ARBA" id="ARBA00022723"/>
    </source>
</evidence>
<comment type="subcellular location">
    <subcellularLocation>
        <location evidence="2">Membrane</location>
    </subcellularLocation>
</comment>
<dbReference type="InterPro" id="IPR005828">
    <property type="entry name" value="MFS_sugar_transport-like"/>
</dbReference>
<keyword evidence="5" id="KW-0479">Metal-binding</keyword>